<dbReference type="OrthoDB" id="6976379at2"/>
<sequence length="157" mass="16641">MTEPYSPEGARVYIAPAVTTAPADAAAYTALTWTEIGSVESLGSYGDTAQELTATNLRNNRVKKVKGPRNAGTLAIVCTDDPADLGQQAAIAAERTRYNYPIKIVFDNAVTVGGDGEINYLTGPLMSREKNVGDSTNIVKRTFNVGINSDIIEVAAT</sequence>
<dbReference type="Gene3D" id="4.10.410.40">
    <property type="match status" value="1"/>
</dbReference>
<accession>A0A2U1SSQ6</accession>
<evidence type="ECO:0000313" key="1">
    <source>
        <dbReference type="EMBL" id="PWB94658.1"/>
    </source>
</evidence>
<dbReference type="Proteomes" id="UP000245137">
    <property type="component" value="Unassembled WGS sequence"/>
</dbReference>
<dbReference type="AlphaFoldDB" id="A0A2U1SSQ6"/>
<dbReference type="EMBL" id="PUIV01000006">
    <property type="protein sequence ID" value="PWB94658.1"/>
    <property type="molecule type" value="Genomic_DNA"/>
</dbReference>
<keyword evidence="2" id="KW-1185">Reference proteome</keyword>
<organism evidence="1 2">
    <name type="scientific">Methylosinus sporium</name>
    <dbReference type="NCBI Taxonomy" id="428"/>
    <lineage>
        <taxon>Bacteria</taxon>
        <taxon>Pseudomonadati</taxon>
        <taxon>Pseudomonadota</taxon>
        <taxon>Alphaproteobacteria</taxon>
        <taxon>Hyphomicrobiales</taxon>
        <taxon>Methylocystaceae</taxon>
        <taxon>Methylosinus</taxon>
    </lineage>
</organism>
<protein>
    <submittedName>
        <fullName evidence="1">Iron ABC transporter substrate-binding protein</fullName>
    </submittedName>
</protein>
<dbReference type="RefSeq" id="WP_108916411.1">
    <property type="nucleotide sequence ID" value="NZ_BGJY01000018.1"/>
</dbReference>
<reference evidence="1 2" key="1">
    <citation type="journal article" date="2018" name="Appl. Microbiol. Biotechnol.">
        <title>Co-cultivation of the strictly anaerobic methanogen Methanosarcina barkeri with aerobic methanotrophs in an oxygen-limited membrane bioreactor.</title>
        <authorList>
            <person name="In 't Zandt M.H."/>
            <person name="van den Bosch T.J.M."/>
            <person name="Rijkers R."/>
            <person name="van Kessel M.A.H.J."/>
            <person name="Jetten M.S.M."/>
            <person name="Welte C.U."/>
        </authorList>
    </citation>
    <scope>NUCLEOTIDE SEQUENCE [LARGE SCALE GENOMIC DNA]</scope>
    <source>
        <strain evidence="1 2">DSM 17706</strain>
    </source>
</reference>
<comment type="caution">
    <text evidence="1">The sequence shown here is derived from an EMBL/GenBank/DDBJ whole genome shotgun (WGS) entry which is preliminary data.</text>
</comment>
<name>A0A2U1SSQ6_METSR</name>
<proteinExistence type="predicted"/>
<gene>
    <name evidence="1" type="ORF">C5689_06235</name>
</gene>
<evidence type="ECO:0000313" key="2">
    <source>
        <dbReference type="Proteomes" id="UP000245137"/>
    </source>
</evidence>